<proteinExistence type="inferred from homology"/>
<evidence type="ECO:0000259" key="5">
    <source>
        <dbReference type="PROSITE" id="PS51634"/>
    </source>
</evidence>
<evidence type="ECO:0000256" key="1">
    <source>
        <dbReference type="ARBA" id="ARBA00004123"/>
    </source>
</evidence>
<feature type="region of interest" description="Disordered" evidence="4">
    <location>
        <begin position="52"/>
        <end position="97"/>
    </location>
</feature>
<dbReference type="PROSITE" id="PS51634">
    <property type="entry name" value="CRC"/>
    <property type="match status" value="1"/>
</dbReference>
<accession>A0AAW1LPQ6</accession>
<evidence type="ECO:0000256" key="3">
    <source>
        <dbReference type="ARBA" id="ARBA00023242"/>
    </source>
</evidence>
<comment type="similarity">
    <text evidence="2">Belongs to the lin-54 family.</text>
</comment>
<dbReference type="InterPro" id="IPR005172">
    <property type="entry name" value="CRC"/>
</dbReference>
<gene>
    <name evidence="6" type="ORF">RND81_04G195700</name>
</gene>
<evidence type="ECO:0000313" key="7">
    <source>
        <dbReference type="Proteomes" id="UP001443914"/>
    </source>
</evidence>
<feature type="region of interest" description="Disordered" evidence="4">
    <location>
        <begin position="620"/>
        <end position="651"/>
    </location>
</feature>
<dbReference type="Proteomes" id="UP001443914">
    <property type="component" value="Unassembled WGS sequence"/>
</dbReference>
<comment type="caution">
    <text evidence="6">The sequence shown here is derived from an EMBL/GenBank/DDBJ whole genome shotgun (WGS) entry which is preliminary data.</text>
</comment>
<feature type="compositionally biased region" description="Low complexity" evidence="4">
    <location>
        <begin position="322"/>
        <end position="341"/>
    </location>
</feature>
<dbReference type="AlphaFoldDB" id="A0AAW1LPQ6"/>
<organism evidence="6 7">
    <name type="scientific">Saponaria officinalis</name>
    <name type="common">Common soapwort</name>
    <name type="synonym">Lychnis saponaria</name>
    <dbReference type="NCBI Taxonomy" id="3572"/>
    <lineage>
        <taxon>Eukaryota</taxon>
        <taxon>Viridiplantae</taxon>
        <taxon>Streptophyta</taxon>
        <taxon>Embryophyta</taxon>
        <taxon>Tracheophyta</taxon>
        <taxon>Spermatophyta</taxon>
        <taxon>Magnoliopsida</taxon>
        <taxon>eudicotyledons</taxon>
        <taxon>Gunneridae</taxon>
        <taxon>Pentapetalae</taxon>
        <taxon>Caryophyllales</taxon>
        <taxon>Caryophyllaceae</taxon>
        <taxon>Caryophylleae</taxon>
        <taxon>Saponaria</taxon>
    </lineage>
</organism>
<feature type="region of interest" description="Disordered" evidence="4">
    <location>
        <begin position="321"/>
        <end position="350"/>
    </location>
</feature>
<evidence type="ECO:0000313" key="6">
    <source>
        <dbReference type="EMBL" id="KAK9735278.1"/>
    </source>
</evidence>
<feature type="region of interest" description="Disordered" evidence="4">
    <location>
        <begin position="251"/>
        <end position="274"/>
    </location>
</feature>
<dbReference type="Pfam" id="PF03638">
    <property type="entry name" value="TCR"/>
    <property type="match status" value="2"/>
</dbReference>
<keyword evidence="7" id="KW-1185">Reference proteome</keyword>
<feature type="region of interest" description="Disordered" evidence="4">
    <location>
        <begin position="430"/>
        <end position="469"/>
    </location>
</feature>
<dbReference type="GO" id="GO:0003700">
    <property type="term" value="F:DNA-binding transcription factor activity"/>
    <property type="evidence" value="ECO:0007669"/>
    <property type="project" value="InterPro"/>
</dbReference>
<name>A0AAW1LPQ6_SAPOF</name>
<dbReference type="EMBL" id="JBDFQZ010000004">
    <property type="protein sequence ID" value="KAK9735278.1"/>
    <property type="molecule type" value="Genomic_DNA"/>
</dbReference>
<dbReference type="SMART" id="SM01114">
    <property type="entry name" value="CXC"/>
    <property type="match status" value="2"/>
</dbReference>
<feature type="domain" description="CRC" evidence="5">
    <location>
        <begin position="469"/>
        <end position="593"/>
    </location>
</feature>
<dbReference type="GO" id="GO:0005634">
    <property type="term" value="C:nucleus"/>
    <property type="evidence" value="ECO:0007669"/>
    <property type="project" value="UniProtKB-SubCell"/>
</dbReference>
<dbReference type="PANTHER" id="PTHR46159:SF6">
    <property type="entry name" value="OS12G0605300 PROTEIN"/>
    <property type="match status" value="1"/>
</dbReference>
<reference evidence="6" key="1">
    <citation type="submission" date="2024-03" db="EMBL/GenBank/DDBJ databases">
        <title>WGS assembly of Saponaria officinalis var. Norfolk2.</title>
        <authorList>
            <person name="Jenkins J."/>
            <person name="Shu S."/>
            <person name="Grimwood J."/>
            <person name="Barry K."/>
            <person name="Goodstein D."/>
            <person name="Schmutz J."/>
            <person name="Leebens-Mack J."/>
            <person name="Osbourn A."/>
        </authorList>
    </citation>
    <scope>NUCLEOTIDE SEQUENCE [LARGE SCALE GENOMIC DNA]</scope>
    <source>
        <strain evidence="6">JIC</strain>
    </source>
</reference>
<protein>
    <recommendedName>
        <fullName evidence="5">CRC domain-containing protein</fullName>
    </recommendedName>
</protein>
<dbReference type="InterPro" id="IPR044522">
    <property type="entry name" value="TSO1-like"/>
</dbReference>
<keyword evidence="3" id="KW-0539">Nucleus</keyword>
<comment type="subcellular location">
    <subcellularLocation>
        <location evidence="1">Nucleus</location>
    </subcellularLocation>
</comment>
<sequence>MDTPVNSNAKPSSSLLSKFEDSPVFNYISTLSPIKQFSLNHSAQSFPLLSFASPQSLQTPPPINRPQEPNVESENHESDASMKSSSQDGIEGGNADVSKAVQPCDLHIEKSDSSDKFNMGREVYLTTNDPLKLANELSSVKHESAKAGHSSVTKPECEFSVVGTETLFEKVIEDYPKEAEPFPQINTGVEDNKEVHEWEKFIYETCDIFNNQSPTKDTHSEDQCDENDDSGTLSFIREFLQTPIENIDDSRKFESSCPLNSSENHGGVGKPDETNQVSSLRACAVLAKTGVDVKPTTQQQQTASRRCLIYEVSGSHYRKLLSDSTGDSSISSSAASTNTSNEKCLVSNRPGSNKFSSALPGIGLHLNALAASGREKIIVKRENLTCRRQLISAPRSMSSSFNSLNPDIETPKSPLCEKDVDRVSEIQKDKAYLNENPSENSAFSEDVGLPPTSPQKKRKKQDNVGETDSCKRCNCKRSKCLKLYCECFAAGLYCVEPCNCQDCFNKPAHEDIVLETRRQIESRNPLAFAPKVVICSGTPNSVNEVNKTPASARHKRGCNCKKSGCLKKYCECFQGGVGCSLSCRCEGCKNTFGRKEGFEGIVYKETNILHKIVPHVVTPLDDVSTTDHENRETPEPPNKNERQPVSQPEFPLLPCGKSLESNTSQKTDNSDNNTAVVVEKHELAPDDEASEFSKGEYVIPTTSIKSTSPNCKRISSHHHNLETPPAWKSCRKLILRSVPSFSTAPKEQESSELQQKLH</sequence>
<dbReference type="PANTHER" id="PTHR46159">
    <property type="entry name" value="PROTEIN TESMIN/TSO1-LIKE CXC 2"/>
    <property type="match status" value="1"/>
</dbReference>
<evidence type="ECO:0000256" key="4">
    <source>
        <dbReference type="SAM" id="MobiDB-lite"/>
    </source>
</evidence>
<feature type="compositionally biased region" description="Basic and acidic residues" evidence="4">
    <location>
        <begin position="625"/>
        <end position="642"/>
    </location>
</feature>
<dbReference type="InterPro" id="IPR033467">
    <property type="entry name" value="Tesmin/TSO1-like_CXC"/>
</dbReference>
<evidence type="ECO:0000256" key="2">
    <source>
        <dbReference type="ARBA" id="ARBA00007267"/>
    </source>
</evidence>